<reference evidence="2" key="1">
    <citation type="submission" date="2003-01" db="EMBL/GenBank/DDBJ databases">
        <authorList>
            <person name="Strausberg R."/>
        </authorList>
    </citation>
    <scope>NUCLEOTIDE SEQUENCE</scope>
    <source>
        <tissue evidence="2">Brain</tissue>
    </source>
</reference>
<evidence type="ECO:0000256" key="1">
    <source>
        <dbReference type="SAM" id="MobiDB-lite"/>
    </source>
</evidence>
<feature type="compositionally biased region" description="Low complexity" evidence="1">
    <location>
        <begin position="70"/>
        <end position="83"/>
    </location>
</feature>
<accession>Q86SH7</accession>
<feature type="region of interest" description="Disordered" evidence="1">
    <location>
        <begin position="1"/>
        <end position="35"/>
    </location>
</feature>
<feature type="region of interest" description="Disordered" evidence="1">
    <location>
        <begin position="51"/>
        <end position="97"/>
    </location>
</feature>
<proteinExistence type="evidence at transcript level"/>
<protein>
    <submittedName>
        <fullName evidence="2">Uncharacterized protein</fullName>
    </submittedName>
</protein>
<feature type="compositionally biased region" description="Polar residues" evidence="1">
    <location>
        <begin position="87"/>
        <end position="97"/>
    </location>
</feature>
<dbReference type="AlphaFoldDB" id="Q86SH7"/>
<evidence type="ECO:0000313" key="2">
    <source>
        <dbReference type="EMBL" id="AAH46165.1"/>
    </source>
</evidence>
<sequence>GGSERARRTLLSAPPRQRRRLGAGSGARVQRPAGAWRRGLPGEVVVSWLEPRDGRSGRGAGGGEREDGLWRPGRWPRGARAPGEQAASRSPWSATGTPGSCCARCSAVCFSQVRRGWGPGPEAGCDGAAGGQSLRGQGGVHAGRRGCSPEKLATARTWDTSCSGHAWGRCALSPRERLEEWLAWTREHQRSDRVRAGAVRLRQDR</sequence>
<dbReference type="EMBL" id="BC048278">
    <property type="protein sequence ID" value="AAH48278.1"/>
    <property type="molecule type" value="mRNA"/>
</dbReference>
<organism evidence="2">
    <name type="scientific">Homo sapiens</name>
    <name type="common">Human</name>
    <dbReference type="NCBI Taxonomy" id="9606"/>
    <lineage>
        <taxon>Eukaryota</taxon>
        <taxon>Metazoa</taxon>
        <taxon>Chordata</taxon>
        <taxon>Craniata</taxon>
        <taxon>Vertebrata</taxon>
        <taxon>Euteleostomi</taxon>
        <taxon>Mammalia</taxon>
        <taxon>Eutheria</taxon>
        <taxon>Euarchontoglires</taxon>
        <taxon>Primates</taxon>
        <taxon>Haplorrhini</taxon>
        <taxon>Catarrhini</taxon>
        <taxon>Hominidae</taxon>
        <taxon>Homo</taxon>
    </lineage>
</organism>
<name>Q86SH7_HUMAN</name>
<feature type="non-terminal residue" evidence="2">
    <location>
        <position position="1"/>
    </location>
</feature>
<dbReference type="EMBL" id="BC046165">
    <property type="protein sequence ID" value="AAH46165.1"/>
    <property type="molecule type" value="mRNA"/>
</dbReference>